<dbReference type="OrthoDB" id="4322031at2"/>
<reference evidence="4 5" key="1">
    <citation type="submission" date="2015-02" db="EMBL/GenBank/DDBJ databases">
        <authorList>
            <person name="Ju K.-S."/>
            <person name="Doroghazi J.R."/>
            <person name="Metcalf W."/>
        </authorList>
    </citation>
    <scope>NUCLEOTIDE SEQUENCE [LARGE SCALE GENOMIC DNA]</scope>
    <source>
        <strain evidence="4 5">NRRL ISP-5550</strain>
    </source>
</reference>
<dbReference type="Proteomes" id="UP000033551">
    <property type="component" value="Unassembled WGS sequence"/>
</dbReference>
<evidence type="ECO:0000313" key="5">
    <source>
        <dbReference type="Proteomes" id="UP000033551"/>
    </source>
</evidence>
<keyword evidence="2" id="KW-0012">Acyltransferase</keyword>
<dbReference type="PROSITE" id="PS51186">
    <property type="entry name" value="GNAT"/>
    <property type="match status" value="1"/>
</dbReference>
<gene>
    <name evidence="4" type="ORF">VR44_15430</name>
</gene>
<dbReference type="GO" id="GO:0016747">
    <property type="term" value="F:acyltransferase activity, transferring groups other than amino-acyl groups"/>
    <property type="evidence" value="ECO:0007669"/>
    <property type="project" value="InterPro"/>
</dbReference>
<evidence type="ECO:0000256" key="2">
    <source>
        <dbReference type="ARBA" id="ARBA00023315"/>
    </source>
</evidence>
<organism evidence="4 5">
    <name type="scientific">Streptomyces katrae</name>
    <dbReference type="NCBI Taxonomy" id="68223"/>
    <lineage>
        <taxon>Bacteria</taxon>
        <taxon>Bacillati</taxon>
        <taxon>Actinomycetota</taxon>
        <taxon>Actinomycetes</taxon>
        <taxon>Kitasatosporales</taxon>
        <taxon>Streptomycetaceae</taxon>
        <taxon>Streptomyces</taxon>
    </lineage>
</organism>
<keyword evidence="1 4" id="KW-0808">Transferase</keyword>
<dbReference type="PATRIC" id="fig|68223.7.peg.7487"/>
<keyword evidence="5" id="KW-1185">Reference proteome</keyword>
<feature type="domain" description="N-acetyltransferase" evidence="3">
    <location>
        <begin position="5"/>
        <end position="159"/>
    </location>
</feature>
<comment type="caution">
    <text evidence="4">The sequence shown here is derived from an EMBL/GenBank/DDBJ whole genome shotgun (WGS) entry which is preliminary data.</text>
</comment>
<evidence type="ECO:0000256" key="1">
    <source>
        <dbReference type="ARBA" id="ARBA00022679"/>
    </source>
</evidence>
<name>A0A0F4JI89_9ACTN</name>
<dbReference type="InterPro" id="IPR000182">
    <property type="entry name" value="GNAT_dom"/>
</dbReference>
<dbReference type="SUPFAM" id="SSF55729">
    <property type="entry name" value="Acyl-CoA N-acyltransferases (Nat)"/>
    <property type="match status" value="1"/>
</dbReference>
<sequence length="168" mass="18018">MGMSVTISAAAAEDAEQIFKLQYLAFQREAELYGNYLIQPLTQSLDSLKQELATDTVLVARLGDEVVGTVRGSVGEDGTASIAKLCVHPRLQGHGLGARLLRAVEEALAGHGGTTRFRLHTGHKSESNLRLYRKAGYAKVGNRTASDGVHLVILEKDAEVPADYTVSA</sequence>
<protein>
    <submittedName>
        <fullName evidence="4">Acetyltransferase</fullName>
    </submittedName>
</protein>
<dbReference type="PANTHER" id="PTHR43877">
    <property type="entry name" value="AMINOALKYLPHOSPHONATE N-ACETYLTRANSFERASE-RELATED-RELATED"/>
    <property type="match status" value="1"/>
</dbReference>
<evidence type="ECO:0000313" key="4">
    <source>
        <dbReference type="EMBL" id="KJY32686.1"/>
    </source>
</evidence>
<accession>A0A0F4JI89</accession>
<evidence type="ECO:0000259" key="3">
    <source>
        <dbReference type="PROSITE" id="PS51186"/>
    </source>
</evidence>
<dbReference type="Gene3D" id="3.40.630.30">
    <property type="match status" value="1"/>
</dbReference>
<dbReference type="AlphaFoldDB" id="A0A0F4JI89"/>
<dbReference type="EMBL" id="JZWV01000398">
    <property type="protein sequence ID" value="KJY32686.1"/>
    <property type="molecule type" value="Genomic_DNA"/>
</dbReference>
<dbReference type="CDD" id="cd04301">
    <property type="entry name" value="NAT_SF"/>
    <property type="match status" value="1"/>
</dbReference>
<dbReference type="RefSeq" id="WP_045948056.1">
    <property type="nucleotide sequence ID" value="NZ_JZWV01000398.1"/>
</dbReference>
<dbReference type="STRING" id="68223.GCA_002028425_01492"/>
<dbReference type="PANTHER" id="PTHR43877:SF2">
    <property type="entry name" value="AMINOALKYLPHOSPHONATE N-ACETYLTRANSFERASE-RELATED"/>
    <property type="match status" value="1"/>
</dbReference>
<dbReference type="Pfam" id="PF00583">
    <property type="entry name" value="Acetyltransf_1"/>
    <property type="match status" value="1"/>
</dbReference>
<proteinExistence type="predicted"/>
<dbReference type="InterPro" id="IPR016181">
    <property type="entry name" value="Acyl_CoA_acyltransferase"/>
</dbReference>
<dbReference type="InterPro" id="IPR050832">
    <property type="entry name" value="Bact_Acetyltransf"/>
</dbReference>